<reference evidence="1" key="1">
    <citation type="journal article" date="2013" name="BMC Genomics">
        <title>Unscrambling butterfly oogenesis.</title>
        <authorList>
            <person name="Carter J.M."/>
            <person name="Baker S.C."/>
            <person name="Pink R."/>
            <person name="Carter D.R."/>
            <person name="Collins A."/>
            <person name="Tomlin J."/>
            <person name="Gibbs M."/>
            <person name="Breuker C.J."/>
        </authorList>
    </citation>
    <scope>NUCLEOTIDE SEQUENCE</scope>
    <source>
        <tissue evidence="1">Ovary</tissue>
    </source>
</reference>
<dbReference type="AlphaFoldDB" id="S4P0S5"/>
<accession>S4P0S5</accession>
<reference evidence="1" key="2">
    <citation type="submission" date="2013-05" db="EMBL/GenBank/DDBJ databases">
        <authorList>
            <person name="Carter J.-M."/>
            <person name="Baker S.C."/>
            <person name="Pink R."/>
            <person name="Carter D.R.F."/>
            <person name="Collins A."/>
            <person name="Tomlin J."/>
            <person name="Gibbs M."/>
            <person name="Breuker C.J."/>
        </authorList>
    </citation>
    <scope>NUCLEOTIDE SEQUENCE</scope>
    <source>
        <tissue evidence="1">Ovary</tissue>
    </source>
</reference>
<organism evidence="1">
    <name type="scientific">Pararge aegeria</name>
    <name type="common">speckled wood butterfly</name>
    <dbReference type="NCBI Taxonomy" id="116150"/>
    <lineage>
        <taxon>Eukaryota</taxon>
        <taxon>Metazoa</taxon>
        <taxon>Ecdysozoa</taxon>
        <taxon>Arthropoda</taxon>
        <taxon>Hexapoda</taxon>
        <taxon>Insecta</taxon>
        <taxon>Pterygota</taxon>
        <taxon>Neoptera</taxon>
        <taxon>Endopterygota</taxon>
        <taxon>Lepidoptera</taxon>
        <taxon>Glossata</taxon>
        <taxon>Ditrysia</taxon>
        <taxon>Papilionoidea</taxon>
        <taxon>Nymphalidae</taxon>
        <taxon>Satyrinae</taxon>
        <taxon>Satyrini</taxon>
        <taxon>Parargina</taxon>
        <taxon>Pararge</taxon>
    </lineage>
</organism>
<proteinExistence type="predicted"/>
<sequence>MHTGGIRSFSSFCNVVYFWNDEDALLAIGEEFDIQAKKLTRKTSQPRRNMPSGRAYCYFYFWFAKNASRY</sequence>
<evidence type="ECO:0000313" key="1">
    <source>
        <dbReference type="EMBL" id="JAA83344.1"/>
    </source>
</evidence>
<protein>
    <submittedName>
        <fullName evidence="1">Uncharacterized protein</fullName>
    </submittedName>
</protein>
<dbReference type="EMBL" id="GAIX01009216">
    <property type="protein sequence ID" value="JAA83344.1"/>
    <property type="molecule type" value="Transcribed_RNA"/>
</dbReference>
<name>S4P0S5_9NEOP</name>